<dbReference type="Pfam" id="PF12158">
    <property type="entry name" value="DUF3592"/>
    <property type="match status" value="1"/>
</dbReference>
<organism evidence="3 4">
    <name type="scientific">Thermosporothrix hazakensis</name>
    <dbReference type="NCBI Taxonomy" id="644383"/>
    <lineage>
        <taxon>Bacteria</taxon>
        <taxon>Bacillati</taxon>
        <taxon>Chloroflexota</taxon>
        <taxon>Ktedonobacteria</taxon>
        <taxon>Ktedonobacterales</taxon>
        <taxon>Thermosporotrichaceae</taxon>
        <taxon>Thermosporothrix</taxon>
    </lineage>
</organism>
<keyword evidence="1" id="KW-0472">Membrane</keyword>
<keyword evidence="4" id="KW-1185">Reference proteome</keyword>
<gene>
    <name evidence="3" type="ORF">EI42_04579</name>
</gene>
<feature type="transmembrane region" description="Helical" evidence="1">
    <location>
        <begin position="135"/>
        <end position="157"/>
    </location>
</feature>
<keyword evidence="1" id="KW-0812">Transmembrane</keyword>
<evidence type="ECO:0000259" key="2">
    <source>
        <dbReference type="Pfam" id="PF12158"/>
    </source>
</evidence>
<keyword evidence="1" id="KW-1133">Transmembrane helix</keyword>
<feature type="domain" description="DUF3592" evidence="2">
    <location>
        <begin position="40"/>
        <end position="122"/>
    </location>
</feature>
<dbReference type="OrthoDB" id="171882at2"/>
<protein>
    <recommendedName>
        <fullName evidence="2">DUF3592 domain-containing protein</fullName>
    </recommendedName>
</protein>
<dbReference type="InterPro" id="IPR021994">
    <property type="entry name" value="DUF3592"/>
</dbReference>
<accession>A0A326U2T6</accession>
<dbReference type="Proteomes" id="UP000248806">
    <property type="component" value="Unassembled WGS sequence"/>
</dbReference>
<proteinExistence type="predicted"/>
<comment type="caution">
    <text evidence="3">The sequence shown here is derived from an EMBL/GenBank/DDBJ whole genome shotgun (WGS) entry which is preliminary data.</text>
</comment>
<evidence type="ECO:0000313" key="3">
    <source>
        <dbReference type="EMBL" id="PZW24697.1"/>
    </source>
</evidence>
<sequence>MKDRSFYQRRVIILLIIVVALASFGPVRRALYYGAFQRGTCTILEQRVRTIQGPVTAAFAPYVRYAVYPANGNVVQAEGFDGPESRIYRKREEVNALLARFQPGKATPCWYDPADPTHAFLVFQGYTFQMASGQFFFYALVFALFVPILFLCLEWLIWRFLVLRFRGVVVIGAVVKTEVKPGRSFLWWRGEPFSEHTILYKARGRKGGEDTVRYIKYVSTPLEEREFVDWLKVPICYDPRQPRYDRFGDRPPLYFVLPGLVIGLPLLAMLLSFLYDIVMRIPGFS</sequence>
<evidence type="ECO:0000256" key="1">
    <source>
        <dbReference type="SAM" id="Phobius"/>
    </source>
</evidence>
<name>A0A326U2T6_THEHA</name>
<dbReference type="RefSeq" id="WP_111324894.1">
    <property type="nucleotide sequence ID" value="NZ_BIFX01000001.1"/>
</dbReference>
<evidence type="ECO:0000313" key="4">
    <source>
        <dbReference type="Proteomes" id="UP000248806"/>
    </source>
</evidence>
<dbReference type="AlphaFoldDB" id="A0A326U2T6"/>
<feature type="transmembrane region" description="Helical" evidence="1">
    <location>
        <begin position="253"/>
        <end position="275"/>
    </location>
</feature>
<reference evidence="3 4" key="1">
    <citation type="submission" date="2018-06" db="EMBL/GenBank/DDBJ databases">
        <title>Genomic Encyclopedia of Archaeal and Bacterial Type Strains, Phase II (KMG-II): from individual species to whole genera.</title>
        <authorList>
            <person name="Goeker M."/>
        </authorList>
    </citation>
    <scope>NUCLEOTIDE SEQUENCE [LARGE SCALE GENOMIC DNA]</scope>
    <source>
        <strain evidence="3 4">ATCC BAA-1881</strain>
    </source>
</reference>
<dbReference type="EMBL" id="QKUF01000021">
    <property type="protein sequence ID" value="PZW24697.1"/>
    <property type="molecule type" value="Genomic_DNA"/>
</dbReference>